<evidence type="ECO:0008006" key="4">
    <source>
        <dbReference type="Google" id="ProtNLM"/>
    </source>
</evidence>
<dbReference type="Proteomes" id="UP000199297">
    <property type="component" value="Unassembled WGS sequence"/>
</dbReference>
<dbReference type="AlphaFoldDB" id="A0A1H7M340"/>
<dbReference type="OrthoDB" id="6197363at2"/>
<protein>
    <recommendedName>
        <fullName evidence="4">DUF3718 domain-containing protein</fullName>
    </recommendedName>
</protein>
<dbReference type="RefSeq" id="WP_085284617.1">
    <property type="nucleotide sequence ID" value="NZ_FOBI01000005.1"/>
</dbReference>
<evidence type="ECO:0000256" key="1">
    <source>
        <dbReference type="SAM" id="SignalP"/>
    </source>
</evidence>
<name>A0A1H7M340_9GAMM</name>
<sequence>MKNILLALAITLLLSAYSAQSHAQNVALSLCEYVSVDDKSRLRSFLKTNKLKIRQIFDDVKCNGQNLVAFAGSNNAIKTGSLMLAKLPKATVEGLISTISSTELTAVAQKRING</sequence>
<gene>
    <name evidence="2" type="ORF">SAMN05216262_10574</name>
</gene>
<feature type="signal peptide" evidence="1">
    <location>
        <begin position="1"/>
        <end position="23"/>
    </location>
</feature>
<reference evidence="3" key="1">
    <citation type="submission" date="2016-10" db="EMBL/GenBank/DDBJ databases">
        <authorList>
            <person name="Varghese N."/>
            <person name="Submissions S."/>
        </authorList>
    </citation>
    <scope>NUCLEOTIDE SEQUENCE [LARGE SCALE GENOMIC DNA]</scope>
    <source>
        <strain evidence="3">CGMCC 1.9127</strain>
    </source>
</reference>
<dbReference type="InterPro" id="IPR022193">
    <property type="entry name" value="DUF3718"/>
</dbReference>
<dbReference type="EMBL" id="FOBI01000005">
    <property type="protein sequence ID" value="SEL05656.1"/>
    <property type="molecule type" value="Genomic_DNA"/>
</dbReference>
<dbReference type="Pfam" id="PF12514">
    <property type="entry name" value="DUF3718"/>
    <property type="match status" value="1"/>
</dbReference>
<organism evidence="2 3">
    <name type="scientific">Colwellia chukchiensis</name>
    <dbReference type="NCBI Taxonomy" id="641665"/>
    <lineage>
        <taxon>Bacteria</taxon>
        <taxon>Pseudomonadati</taxon>
        <taxon>Pseudomonadota</taxon>
        <taxon>Gammaproteobacteria</taxon>
        <taxon>Alteromonadales</taxon>
        <taxon>Colwelliaceae</taxon>
        <taxon>Colwellia</taxon>
    </lineage>
</organism>
<keyword evidence="3" id="KW-1185">Reference proteome</keyword>
<proteinExistence type="predicted"/>
<evidence type="ECO:0000313" key="3">
    <source>
        <dbReference type="Proteomes" id="UP000199297"/>
    </source>
</evidence>
<feature type="chain" id="PRO_5011657112" description="DUF3718 domain-containing protein" evidence="1">
    <location>
        <begin position="24"/>
        <end position="114"/>
    </location>
</feature>
<keyword evidence="1" id="KW-0732">Signal</keyword>
<accession>A0A1H7M340</accession>
<evidence type="ECO:0000313" key="2">
    <source>
        <dbReference type="EMBL" id="SEL05656.1"/>
    </source>
</evidence>